<dbReference type="RefSeq" id="WP_005956065.1">
    <property type="nucleotide sequence ID" value="NZ_AOJP01000008.1"/>
</dbReference>
<dbReference type="Gene3D" id="3.40.50.10490">
    <property type="entry name" value="Glucose-6-phosphate isomerase like protein, domain 1"/>
    <property type="match status" value="1"/>
</dbReference>
<evidence type="ECO:0000256" key="2">
    <source>
        <dbReference type="ARBA" id="ARBA00022980"/>
    </source>
</evidence>
<dbReference type="PANTHER" id="PTHR12534">
    <property type="entry name" value="30S RIBOSOMAL PROTEIN S2 PROKARYOTIC AND ORGANELLAR"/>
    <property type="match status" value="1"/>
</dbReference>
<dbReference type="GO" id="GO:0022627">
    <property type="term" value="C:cytosolic small ribosomal subunit"/>
    <property type="evidence" value="ECO:0007669"/>
    <property type="project" value="TreeGrafter"/>
</dbReference>
<dbReference type="Pfam" id="PF00318">
    <property type="entry name" value="Ribosomal_S2"/>
    <property type="match status" value="1"/>
</dbReference>
<evidence type="ECO:0000256" key="5">
    <source>
        <dbReference type="HAMAP-Rule" id="MF_00291"/>
    </source>
</evidence>
<dbReference type="OrthoDB" id="9808036at2"/>
<dbReference type="CDD" id="cd01425">
    <property type="entry name" value="RPS2"/>
    <property type="match status" value="1"/>
</dbReference>
<dbReference type="GO" id="GO:0006412">
    <property type="term" value="P:translation"/>
    <property type="evidence" value="ECO:0007669"/>
    <property type="project" value="UniProtKB-UniRule"/>
</dbReference>
<dbReference type="GO" id="GO:0003735">
    <property type="term" value="F:structural constituent of ribosome"/>
    <property type="evidence" value="ECO:0007669"/>
    <property type="project" value="InterPro"/>
</dbReference>
<dbReference type="GeneID" id="75076690"/>
<dbReference type="Proteomes" id="UP000031184">
    <property type="component" value="Unassembled WGS sequence"/>
</dbReference>
<accession>A0A017H4M1</accession>
<dbReference type="AlphaFoldDB" id="A0A017H4M1"/>
<dbReference type="SUPFAM" id="SSF52313">
    <property type="entry name" value="Ribosomal protein S2"/>
    <property type="match status" value="1"/>
</dbReference>
<comment type="similarity">
    <text evidence="1 5 6">Belongs to the universal ribosomal protein uS2 family.</text>
</comment>
<dbReference type="HAMAP" id="MF_00291_B">
    <property type="entry name" value="Ribosomal_uS2_B"/>
    <property type="match status" value="1"/>
</dbReference>
<dbReference type="InterPro" id="IPR023591">
    <property type="entry name" value="Ribosomal_uS2_flav_dom_sf"/>
</dbReference>
<protein>
    <recommendedName>
        <fullName evidence="4 5">Small ribosomal subunit protein uS2</fullName>
    </recommendedName>
</protein>
<evidence type="ECO:0000256" key="6">
    <source>
        <dbReference type="RuleBase" id="RU003631"/>
    </source>
</evidence>
<dbReference type="PATRIC" id="fig|1226633.4.peg.254"/>
<dbReference type="NCBIfam" id="TIGR01011">
    <property type="entry name" value="rpsB_bact"/>
    <property type="match status" value="1"/>
</dbReference>
<dbReference type="FunFam" id="1.10.287.610:FF:000001">
    <property type="entry name" value="30S ribosomal protein S2"/>
    <property type="match status" value="1"/>
</dbReference>
<organism evidence="7 8">
    <name type="scientific">Fusobacterium necrophorum subsp. funduliforme B35</name>
    <dbReference type="NCBI Taxonomy" id="1226633"/>
    <lineage>
        <taxon>Bacteria</taxon>
        <taxon>Fusobacteriati</taxon>
        <taxon>Fusobacteriota</taxon>
        <taxon>Fusobacteriia</taxon>
        <taxon>Fusobacteriales</taxon>
        <taxon>Fusobacteriaceae</taxon>
        <taxon>Fusobacterium</taxon>
    </lineage>
</organism>
<comment type="caution">
    <text evidence="7">The sequence shown here is derived from an EMBL/GenBank/DDBJ whole genome shotgun (WGS) entry which is preliminary data.</text>
</comment>
<dbReference type="InterPro" id="IPR001865">
    <property type="entry name" value="Ribosomal_uS2"/>
</dbReference>
<sequence length="247" mass="27607">MAVITMKQLLEAGVHFGHQAKRWNPKMAKYIFTERNGIHVIDLHKSLKKIEAAYDEMRKIVEDGGKVLFVGTKKQAQEAIKEQAERAGMYYVNSRWLGGMLTNFSTIKGRIERLKELERMEAEGILDTAYTKKEAASFRKELAKLAKNLTGIKEMKEVPQAIFVVDVKMEELAVTEADHLGIPVFAMIDTNVDPDKVTFPIPANDDAIRSVKLITSVMANAIVEGNQGKETVEPASEEIQVEEGSAE</sequence>
<dbReference type="Gene3D" id="1.10.287.610">
    <property type="entry name" value="Helix hairpin bin"/>
    <property type="match status" value="1"/>
</dbReference>
<reference evidence="7 8" key="1">
    <citation type="submission" date="2013-08" db="EMBL/GenBank/DDBJ databases">
        <title>An opportunistic ruminal bacterium that causes liver abscesses in cattle.</title>
        <authorList>
            <person name="Benahmed F.H."/>
            <person name="Rasmussen M."/>
            <person name="Harbottle H."/>
            <person name="Soppet D."/>
            <person name="Nagaraja T.G."/>
            <person name="Davidson M."/>
        </authorList>
    </citation>
    <scope>NUCLEOTIDE SEQUENCE [LARGE SCALE GENOMIC DNA]</scope>
    <source>
        <strain evidence="7 8">B35</strain>
    </source>
</reference>
<evidence type="ECO:0000313" key="7">
    <source>
        <dbReference type="EMBL" id="KID50025.1"/>
    </source>
</evidence>
<evidence type="ECO:0000256" key="1">
    <source>
        <dbReference type="ARBA" id="ARBA00006242"/>
    </source>
</evidence>
<keyword evidence="3 5" id="KW-0687">Ribonucleoprotein</keyword>
<keyword evidence="2 5" id="KW-0689">Ribosomal protein</keyword>
<dbReference type="PROSITE" id="PS00962">
    <property type="entry name" value="RIBOSOMAL_S2_1"/>
    <property type="match status" value="1"/>
</dbReference>
<dbReference type="InterPro" id="IPR018130">
    <property type="entry name" value="Ribosomal_uS2_CS"/>
</dbReference>
<name>A0A017H4M1_9FUSO</name>
<evidence type="ECO:0000256" key="4">
    <source>
        <dbReference type="ARBA" id="ARBA00035256"/>
    </source>
</evidence>
<evidence type="ECO:0000256" key="3">
    <source>
        <dbReference type="ARBA" id="ARBA00023274"/>
    </source>
</evidence>
<dbReference type="InterPro" id="IPR005706">
    <property type="entry name" value="Ribosomal_uS2_bac/mit/plastid"/>
</dbReference>
<dbReference type="PRINTS" id="PR00395">
    <property type="entry name" value="RIBOSOMALS2"/>
</dbReference>
<dbReference type="PROSITE" id="PS00963">
    <property type="entry name" value="RIBOSOMAL_S2_2"/>
    <property type="match status" value="1"/>
</dbReference>
<evidence type="ECO:0000313" key="8">
    <source>
        <dbReference type="Proteomes" id="UP000031184"/>
    </source>
</evidence>
<dbReference type="EMBL" id="AUZI01000008">
    <property type="protein sequence ID" value="KID50025.1"/>
    <property type="molecule type" value="Genomic_DNA"/>
</dbReference>
<gene>
    <name evidence="5" type="primary">rpsB</name>
    <name evidence="7" type="ORF">C095_01285</name>
</gene>
<dbReference type="PANTHER" id="PTHR12534:SF0">
    <property type="entry name" value="SMALL RIBOSOMAL SUBUNIT PROTEIN US2M"/>
    <property type="match status" value="1"/>
</dbReference>
<proteinExistence type="inferred from homology"/>